<dbReference type="AlphaFoldDB" id="A0A6S7K5E9"/>
<dbReference type="PROSITE" id="PS50878">
    <property type="entry name" value="RT_POL"/>
    <property type="match status" value="1"/>
</dbReference>
<dbReference type="PANTHER" id="PTHR33332">
    <property type="entry name" value="REVERSE TRANSCRIPTASE DOMAIN-CONTAINING PROTEIN"/>
    <property type="match status" value="1"/>
</dbReference>
<keyword evidence="2" id="KW-1185">Reference proteome</keyword>
<feature type="non-terminal residue" evidence="1">
    <location>
        <position position="287"/>
    </location>
</feature>
<proteinExistence type="predicted"/>
<reference evidence="1" key="1">
    <citation type="submission" date="2020-04" db="EMBL/GenBank/DDBJ databases">
        <authorList>
            <person name="Alioto T."/>
            <person name="Alioto T."/>
            <person name="Gomez Garrido J."/>
        </authorList>
    </citation>
    <scope>NUCLEOTIDE SEQUENCE</scope>
    <source>
        <strain evidence="1">A484AB</strain>
    </source>
</reference>
<dbReference type="CDD" id="cd01650">
    <property type="entry name" value="RT_nLTR_like"/>
    <property type="match status" value="1"/>
</dbReference>
<evidence type="ECO:0000313" key="1">
    <source>
        <dbReference type="EMBL" id="CAB4037854.1"/>
    </source>
</evidence>
<dbReference type="OrthoDB" id="5989324at2759"/>
<dbReference type="SUPFAM" id="SSF56672">
    <property type="entry name" value="DNA/RNA polymerases"/>
    <property type="match status" value="1"/>
</dbReference>
<accession>A0A6S7K5E9</accession>
<dbReference type="EMBL" id="CACRXK020023538">
    <property type="protein sequence ID" value="CAB4037854.1"/>
    <property type="molecule type" value="Genomic_DNA"/>
</dbReference>
<dbReference type="InterPro" id="IPR000477">
    <property type="entry name" value="RT_dom"/>
</dbReference>
<protein>
    <submittedName>
        <fullName evidence="1">Uncharacterized protein</fullName>
    </submittedName>
</protein>
<dbReference type="InterPro" id="IPR043502">
    <property type="entry name" value="DNA/RNA_pol_sf"/>
</dbReference>
<dbReference type="Pfam" id="PF00078">
    <property type="entry name" value="RVT_1"/>
    <property type="match status" value="1"/>
</dbReference>
<gene>
    <name evidence="1" type="ORF">PACLA_8A062389</name>
</gene>
<organism evidence="1 2">
    <name type="scientific">Paramuricea clavata</name>
    <name type="common">Red gorgonian</name>
    <name type="synonym">Violescent sea-whip</name>
    <dbReference type="NCBI Taxonomy" id="317549"/>
    <lineage>
        <taxon>Eukaryota</taxon>
        <taxon>Metazoa</taxon>
        <taxon>Cnidaria</taxon>
        <taxon>Anthozoa</taxon>
        <taxon>Octocorallia</taxon>
        <taxon>Malacalcyonacea</taxon>
        <taxon>Plexauridae</taxon>
        <taxon>Paramuricea</taxon>
    </lineage>
</organism>
<dbReference type="Proteomes" id="UP001152795">
    <property type="component" value="Unassembled WGS sequence"/>
</dbReference>
<sequence>MERILYDQLYDYLTKFGHLSDCQFGFRKFHSTTTALLDCTNEWYMNLDRKKFNLVILIDLKKAFDTVDHQILLKKLELYGVKGQALSFVQSYISNRKQKCQIQNSLSSEKLIKCGVPQGSILGPLFFLLYINDLPQCLYKTKPRLFADDTNLTASGDSITDLEAAVNSDLENLRKWLIANKLSLNVAKTEFMLIGSKQMIRSISDLQLNVKIENESVKQVHESITLGVTIDQHLSWKSNTENICKKITSGISALRRLKEFADKQALLSVYNAIVRPYFDYCCEVWDV</sequence>
<comment type="caution">
    <text evidence="1">The sequence shown here is derived from an EMBL/GenBank/DDBJ whole genome shotgun (WGS) entry which is preliminary data.</text>
</comment>
<evidence type="ECO:0000313" key="2">
    <source>
        <dbReference type="Proteomes" id="UP001152795"/>
    </source>
</evidence>
<name>A0A6S7K5E9_PARCT</name>